<reference evidence="1 2" key="1">
    <citation type="journal article" date="2020" name="Front. Microbiol.">
        <title>Single-cell genomics of novel Actinobacteria with the Wood-Ljungdahl pathway discovered in a serpentinizing system.</title>
        <authorList>
            <person name="Merino N."/>
            <person name="Kawai M."/>
            <person name="Boyd E.S."/>
            <person name="Colman D.R."/>
            <person name="McGlynn S.E."/>
            <person name="Nealson K.H."/>
            <person name="Kurokawa K."/>
            <person name="Hongoh Y."/>
        </authorList>
    </citation>
    <scope>NUCLEOTIDE SEQUENCE [LARGE SCALE GENOMIC DNA]</scope>
    <source>
        <strain evidence="1 2">S47</strain>
    </source>
</reference>
<sequence length="108" mass="12217">DDDTWNEDWANELIVETQLLKSITAKPLFSRFPRFRKAELWGGEHIKINHIADLSCQNPYHISKGVNPFHVHTVCDVFCSIASGNLVTGFQLLGAGIFEDYSRIPSEV</sequence>
<protein>
    <submittedName>
        <fullName evidence="1">Uncharacterized protein</fullName>
    </submittedName>
</protein>
<evidence type="ECO:0000313" key="2">
    <source>
        <dbReference type="Proteomes" id="UP000569018"/>
    </source>
</evidence>
<dbReference type="AlphaFoldDB" id="A0A6V8Q8A6"/>
<evidence type="ECO:0000313" key="1">
    <source>
        <dbReference type="EMBL" id="GFP40783.1"/>
    </source>
</evidence>
<gene>
    <name evidence="1" type="ORF">HKBW3S47_02480</name>
</gene>
<comment type="caution">
    <text evidence="1">The sequence shown here is derived from an EMBL/GenBank/DDBJ whole genome shotgun (WGS) entry which is preliminary data.</text>
</comment>
<proteinExistence type="predicted"/>
<organism evidence="1 2">
    <name type="scientific">Candidatus Hakubella thermalkaliphila</name>
    <dbReference type="NCBI Taxonomy" id="2754717"/>
    <lineage>
        <taxon>Bacteria</taxon>
        <taxon>Bacillati</taxon>
        <taxon>Actinomycetota</taxon>
        <taxon>Actinomycetota incertae sedis</taxon>
        <taxon>Candidatus Hakubellales</taxon>
        <taxon>Candidatus Hakubellaceae</taxon>
        <taxon>Candidatus Hakubella</taxon>
    </lineage>
</organism>
<feature type="non-terminal residue" evidence="1">
    <location>
        <position position="1"/>
    </location>
</feature>
<accession>A0A6V8Q8A6</accession>
<dbReference type="EMBL" id="BLSD01000461">
    <property type="protein sequence ID" value="GFP40783.1"/>
    <property type="molecule type" value="Genomic_DNA"/>
</dbReference>
<dbReference type="Proteomes" id="UP000569018">
    <property type="component" value="Unassembled WGS sequence"/>
</dbReference>
<name>A0A6V8Q8A6_9ACTN</name>